<dbReference type="EMBL" id="JACEIK010072351">
    <property type="protein sequence ID" value="MCE5167282.1"/>
    <property type="molecule type" value="Genomic_DNA"/>
</dbReference>
<name>A0ABS8Y7N2_DATST</name>
<dbReference type="Proteomes" id="UP000823775">
    <property type="component" value="Unassembled WGS sequence"/>
</dbReference>
<keyword evidence="2" id="KW-1185">Reference proteome</keyword>
<reference evidence="1 2" key="1">
    <citation type="journal article" date="2021" name="BMC Genomics">
        <title>Datura genome reveals duplications of psychoactive alkaloid biosynthetic genes and high mutation rate following tissue culture.</title>
        <authorList>
            <person name="Rajewski A."/>
            <person name="Carter-House D."/>
            <person name="Stajich J."/>
            <person name="Litt A."/>
        </authorList>
    </citation>
    <scope>NUCLEOTIDE SEQUENCE [LARGE SCALE GENOMIC DNA]</scope>
    <source>
        <strain evidence="1">AR-01</strain>
    </source>
</reference>
<evidence type="ECO:0000313" key="1">
    <source>
        <dbReference type="EMBL" id="MCE5167282.1"/>
    </source>
</evidence>
<feature type="non-terminal residue" evidence="1">
    <location>
        <position position="115"/>
    </location>
</feature>
<proteinExistence type="predicted"/>
<organism evidence="1 2">
    <name type="scientific">Datura stramonium</name>
    <name type="common">Jimsonweed</name>
    <name type="synonym">Common thornapple</name>
    <dbReference type="NCBI Taxonomy" id="4076"/>
    <lineage>
        <taxon>Eukaryota</taxon>
        <taxon>Viridiplantae</taxon>
        <taxon>Streptophyta</taxon>
        <taxon>Embryophyta</taxon>
        <taxon>Tracheophyta</taxon>
        <taxon>Spermatophyta</taxon>
        <taxon>Magnoliopsida</taxon>
        <taxon>eudicotyledons</taxon>
        <taxon>Gunneridae</taxon>
        <taxon>Pentapetalae</taxon>
        <taxon>asterids</taxon>
        <taxon>lamiids</taxon>
        <taxon>Solanales</taxon>
        <taxon>Solanaceae</taxon>
        <taxon>Solanoideae</taxon>
        <taxon>Datureae</taxon>
        <taxon>Datura</taxon>
    </lineage>
</organism>
<protein>
    <submittedName>
        <fullName evidence="1">Uncharacterized protein</fullName>
    </submittedName>
</protein>
<gene>
    <name evidence="1" type="ORF">HAX54_046113</name>
</gene>
<comment type="caution">
    <text evidence="1">The sequence shown here is derived from an EMBL/GenBank/DDBJ whole genome shotgun (WGS) entry which is preliminary data.</text>
</comment>
<accession>A0ABS8Y7N2</accession>
<evidence type="ECO:0000313" key="2">
    <source>
        <dbReference type="Proteomes" id="UP000823775"/>
    </source>
</evidence>
<sequence>MVASEEGKKAEPEAKDPVAYEDDVIGGYRMIVPDPNRHVHLWMVLDEEVEFKRVRVLVASAIVGSSAGVKACLDKWKILIKARNEDNKEMARGKMEMAWTKEIAVGMSAVARQWH</sequence>